<evidence type="ECO:0000256" key="3">
    <source>
        <dbReference type="ARBA" id="ARBA00023163"/>
    </source>
</evidence>
<dbReference type="PANTHER" id="PTHR44688:SF16">
    <property type="entry name" value="DNA-BINDING TRANSCRIPTIONAL ACTIVATOR DEVR_DOSR"/>
    <property type="match status" value="1"/>
</dbReference>
<evidence type="ECO:0000313" key="6">
    <source>
        <dbReference type="Proteomes" id="UP001183615"/>
    </source>
</evidence>
<evidence type="ECO:0000256" key="1">
    <source>
        <dbReference type="ARBA" id="ARBA00023015"/>
    </source>
</evidence>
<dbReference type="InterPro" id="IPR036388">
    <property type="entry name" value="WH-like_DNA-bd_sf"/>
</dbReference>
<dbReference type="SUPFAM" id="SSF46894">
    <property type="entry name" value="C-terminal effector domain of the bipartite response regulators"/>
    <property type="match status" value="1"/>
</dbReference>
<organism evidence="5 6">
    <name type="scientific">Streptomyces johnsoniae</name>
    <dbReference type="NCBI Taxonomy" id="3075532"/>
    <lineage>
        <taxon>Bacteria</taxon>
        <taxon>Bacillati</taxon>
        <taxon>Actinomycetota</taxon>
        <taxon>Actinomycetes</taxon>
        <taxon>Kitasatosporales</taxon>
        <taxon>Streptomycetaceae</taxon>
        <taxon>Streptomyces</taxon>
    </lineage>
</organism>
<dbReference type="Proteomes" id="UP001183615">
    <property type="component" value="Unassembled WGS sequence"/>
</dbReference>
<feature type="domain" description="HTH luxR-type" evidence="4">
    <location>
        <begin position="6"/>
        <end position="63"/>
    </location>
</feature>
<evidence type="ECO:0000256" key="2">
    <source>
        <dbReference type="ARBA" id="ARBA00023125"/>
    </source>
</evidence>
<proteinExistence type="predicted"/>
<comment type="caution">
    <text evidence="5">The sequence shown here is derived from an EMBL/GenBank/DDBJ whole genome shotgun (WGS) entry which is preliminary data.</text>
</comment>
<dbReference type="InterPro" id="IPR000792">
    <property type="entry name" value="Tscrpt_reg_LuxR_C"/>
</dbReference>
<dbReference type="CDD" id="cd06170">
    <property type="entry name" value="LuxR_C_like"/>
    <property type="match status" value="1"/>
</dbReference>
<protein>
    <submittedName>
        <fullName evidence="5">Helix-turn-helix transcriptional regulator</fullName>
    </submittedName>
</protein>
<dbReference type="Pfam" id="PF00196">
    <property type="entry name" value="GerE"/>
    <property type="match status" value="1"/>
</dbReference>
<name>A0ABU2S3Z2_9ACTN</name>
<evidence type="ECO:0000259" key="4">
    <source>
        <dbReference type="SMART" id="SM00421"/>
    </source>
</evidence>
<accession>A0ABU2S3Z2</accession>
<dbReference type="InterPro" id="IPR016032">
    <property type="entry name" value="Sig_transdc_resp-reg_C-effctor"/>
</dbReference>
<sequence>MSLRGINTVKGRRLECLRHLANGLTIPEIASEMYISEDSVKSHLQIAYRELGARNGPHAVGIAMVRGLIQPHEVPLPAPRAPLKKGVKS</sequence>
<keyword evidence="2" id="KW-0238">DNA-binding</keyword>
<evidence type="ECO:0000313" key="5">
    <source>
        <dbReference type="EMBL" id="MDT0442335.1"/>
    </source>
</evidence>
<keyword evidence="6" id="KW-1185">Reference proteome</keyword>
<gene>
    <name evidence="5" type="ORF">RM779_06955</name>
</gene>
<reference evidence="6" key="1">
    <citation type="submission" date="2023-07" db="EMBL/GenBank/DDBJ databases">
        <title>30 novel species of actinomycetes from the DSMZ collection.</title>
        <authorList>
            <person name="Nouioui I."/>
        </authorList>
    </citation>
    <scope>NUCLEOTIDE SEQUENCE [LARGE SCALE GENOMIC DNA]</scope>
    <source>
        <strain evidence="6">DSM 41886</strain>
    </source>
</reference>
<dbReference type="PRINTS" id="PR00038">
    <property type="entry name" value="HTHLUXR"/>
</dbReference>
<keyword evidence="3" id="KW-0804">Transcription</keyword>
<dbReference type="RefSeq" id="WP_311616771.1">
    <property type="nucleotide sequence ID" value="NZ_JAVREV010000003.1"/>
</dbReference>
<dbReference type="EMBL" id="JAVREV010000003">
    <property type="protein sequence ID" value="MDT0442335.1"/>
    <property type="molecule type" value="Genomic_DNA"/>
</dbReference>
<dbReference type="Gene3D" id="1.10.10.10">
    <property type="entry name" value="Winged helix-like DNA-binding domain superfamily/Winged helix DNA-binding domain"/>
    <property type="match status" value="1"/>
</dbReference>
<dbReference type="PANTHER" id="PTHR44688">
    <property type="entry name" value="DNA-BINDING TRANSCRIPTIONAL ACTIVATOR DEVR_DOSR"/>
    <property type="match status" value="1"/>
</dbReference>
<keyword evidence="1" id="KW-0805">Transcription regulation</keyword>
<dbReference type="SMART" id="SM00421">
    <property type="entry name" value="HTH_LUXR"/>
    <property type="match status" value="1"/>
</dbReference>